<gene>
    <name evidence="2" type="ORF">M431DRAFT_526118</name>
</gene>
<evidence type="ECO:0000256" key="1">
    <source>
        <dbReference type="SAM" id="SignalP"/>
    </source>
</evidence>
<evidence type="ECO:0000313" key="2">
    <source>
        <dbReference type="EMBL" id="PTB47453.1"/>
    </source>
</evidence>
<accession>A0A2T3ZRL5</accession>
<proteinExistence type="predicted"/>
<sequence>MLFTTLSLSLPAILSFAGVISSGKAATLPQAYPRATATVHAQETGVFQPSRPLRKPHDKHRRQYYHEQIPLGYLCPEDWGDPIQPCSKCGGEDRWSKGYCASKPFWPRRRLCLCEPDSSPPDPGINSTTVVDGTTGIICWEPLTYSNYSNLQASTVITITEPATLSDGTVAMQTGAARLYAGGVAWYPECLIGPPLILAAIAAPVALPPGAKLDNSECEGENQVCDDCGGDETGLGLCSEPPQAGCPCREKEDCPNNPLLCSDATCGGDNGQSQCAGSGDINGCTCCPDAPPDCGDNNCDGGLDQACSATYYDKCICTGIETGVATDDPAPSTTGGSCYYQSVASSIMSMYYSNNPASIPGLDIVAYATVNTI</sequence>
<organism evidence="2 3">
    <name type="scientific">Trichoderma harzianum CBS 226.95</name>
    <dbReference type="NCBI Taxonomy" id="983964"/>
    <lineage>
        <taxon>Eukaryota</taxon>
        <taxon>Fungi</taxon>
        <taxon>Dikarya</taxon>
        <taxon>Ascomycota</taxon>
        <taxon>Pezizomycotina</taxon>
        <taxon>Sordariomycetes</taxon>
        <taxon>Hypocreomycetidae</taxon>
        <taxon>Hypocreales</taxon>
        <taxon>Hypocreaceae</taxon>
        <taxon>Trichoderma</taxon>
    </lineage>
</organism>
<dbReference type="RefSeq" id="XP_024767130.1">
    <property type="nucleotide sequence ID" value="XM_024920668.1"/>
</dbReference>
<feature type="signal peptide" evidence="1">
    <location>
        <begin position="1"/>
        <end position="25"/>
    </location>
</feature>
<keyword evidence="3" id="KW-1185">Reference proteome</keyword>
<reference evidence="2 3" key="1">
    <citation type="submission" date="2016-07" db="EMBL/GenBank/DDBJ databases">
        <title>Multiple horizontal gene transfer events from other fungi enriched the ability of initially mycotrophic Trichoderma (Ascomycota) to feed on dead plant biomass.</title>
        <authorList>
            <consortium name="DOE Joint Genome Institute"/>
            <person name="Aerts A."/>
            <person name="Atanasova L."/>
            <person name="Chenthamara K."/>
            <person name="Zhang J."/>
            <person name="Grujic M."/>
            <person name="Henrissat B."/>
            <person name="Kuo A."/>
            <person name="Salamov A."/>
            <person name="Lipzen A."/>
            <person name="Labutti K."/>
            <person name="Barry K."/>
            <person name="Miao Y."/>
            <person name="Rahimi M.J."/>
            <person name="Shen Q."/>
            <person name="Grigoriev I.V."/>
            <person name="Kubicek C.P."/>
            <person name="Druzhinina I.S."/>
        </authorList>
    </citation>
    <scope>NUCLEOTIDE SEQUENCE [LARGE SCALE GENOMIC DNA]</scope>
    <source>
        <strain evidence="2 3">CBS 226.95</strain>
    </source>
</reference>
<feature type="chain" id="PRO_5015506960" evidence="1">
    <location>
        <begin position="26"/>
        <end position="373"/>
    </location>
</feature>
<dbReference type="AlphaFoldDB" id="A0A2T3ZRL5"/>
<name>A0A2T3ZRL5_TRIHA</name>
<dbReference type="Proteomes" id="UP000241690">
    <property type="component" value="Unassembled WGS sequence"/>
</dbReference>
<dbReference type="GeneID" id="36629237"/>
<protein>
    <submittedName>
        <fullName evidence="2">Uncharacterized protein</fullName>
    </submittedName>
</protein>
<dbReference type="EMBL" id="KZ679723">
    <property type="protein sequence ID" value="PTB47453.1"/>
    <property type="molecule type" value="Genomic_DNA"/>
</dbReference>
<keyword evidence="1" id="KW-0732">Signal</keyword>
<evidence type="ECO:0000313" key="3">
    <source>
        <dbReference type="Proteomes" id="UP000241690"/>
    </source>
</evidence>